<evidence type="ECO:0000256" key="2">
    <source>
        <dbReference type="ARBA" id="ARBA00022960"/>
    </source>
</evidence>
<gene>
    <name evidence="10" type="ordered locus">Hhal_2102</name>
</gene>
<dbReference type="GO" id="GO:0009252">
    <property type="term" value="P:peptidoglycan biosynthetic process"/>
    <property type="evidence" value="ECO:0007669"/>
    <property type="project" value="UniProtKB-KW"/>
</dbReference>
<dbReference type="RefSeq" id="WP_011814888.1">
    <property type="nucleotide sequence ID" value="NC_008789.1"/>
</dbReference>
<evidence type="ECO:0000256" key="3">
    <source>
        <dbReference type="ARBA" id="ARBA00022984"/>
    </source>
</evidence>
<sequence>MTCPTRVLQFLIVAALLAALYSCAPTPVTPADTPEQSEAQADDARAAGDAARAAELYDAAAEGYEEAADRNRVSIAAARSWLEAEERDAATTALARVDPEHLGESDRDRFTLARAQLALQRERPDLAASLLDNLAEPPAGEEADYHRLRAAAAAVMDDHLKVAEQRVALEQHLETPSQREENRNLIWQALGRTPAPQLQEIDPDDDTYGGWVRLAQIARSHRLDPERLEEAVSDWEAAFPDHPARDHQATELITRFHERIRRPERVALLLPLSGDFREAGRAVRDGILSAYFSDNNQRPEITVHDTGGDPERALEALAEAREADSDAVIGPLTRGAVRAIADADESPPTLALNTLDDNGTAEHLYQFALTPETDARQAALHAQRRGWSSVVILAPRTDWGERVQRAFQEAFEETDGTVLQSEAYDAGDADFSGPIREVLNLRVSSLRHQELTRTLGQSLEYQPRRRQDVDAIFLAASPEAGRLLRPQLEYHHAQDVPVLSTAHIYGGAPRPEEDRDLDGLHFVDGPWLVGRSLGIPEALERERLAELLGDVLRREARLVALGIDAYRIFPYLEVLSEHPEERLDGLTGKLHLNSERVVERELVAARFVRGRPVFEQPATEGGDDGPTDDAE</sequence>
<evidence type="ECO:0000313" key="11">
    <source>
        <dbReference type="Proteomes" id="UP000000647"/>
    </source>
</evidence>
<reference evidence="11" key="1">
    <citation type="submission" date="2006-12" db="EMBL/GenBank/DDBJ databases">
        <title>Complete sequence of Halorhodospira halophila SL1.</title>
        <authorList>
            <consortium name="US DOE Joint Genome Institute"/>
            <person name="Copeland A."/>
            <person name="Lucas S."/>
            <person name="Lapidus A."/>
            <person name="Barry K."/>
            <person name="Detter J.C."/>
            <person name="Glavina del Rio T."/>
            <person name="Hammon N."/>
            <person name="Israni S."/>
            <person name="Dalin E."/>
            <person name="Tice H."/>
            <person name="Pitluck S."/>
            <person name="Saunders E."/>
            <person name="Brettin T."/>
            <person name="Bruce D."/>
            <person name="Han C."/>
            <person name="Tapia R."/>
            <person name="Schmutz J."/>
            <person name="Larimer F."/>
            <person name="Land M."/>
            <person name="Hauser L."/>
            <person name="Kyrpides N."/>
            <person name="Mikhailova N."/>
            <person name="Hoff W."/>
            <person name="Richardson P."/>
        </authorList>
    </citation>
    <scope>NUCLEOTIDE SEQUENCE [LARGE SCALE GENOMIC DNA]</scope>
    <source>
        <strain evidence="11">DSM 244 / SL1</strain>
    </source>
</reference>
<dbReference type="SUPFAM" id="SSF53822">
    <property type="entry name" value="Periplasmic binding protein-like I"/>
    <property type="match status" value="1"/>
</dbReference>
<dbReference type="Pfam" id="PF04348">
    <property type="entry name" value="LppC"/>
    <property type="match status" value="1"/>
</dbReference>
<dbReference type="OrthoDB" id="6708821at2"/>
<evidence type="ECO:0000256" key="8">
    <source>
        <dbReference type="SAM" id="MobiDB-lite"/>
    </source>
</evidence>
<dbReference type="STRING" id="349124.Hhal_2102"/>
<dbReference type="Gene3D" id="1.25.40.650">
    <property type="match status" value="1"/>
</dbReference>
<keyword evidence="2" id="KW-0133">Cell shape</keyword>
<evidence type="ECO:0000256" key="1">
    <source>
        <dbReference type="ARBA" id="ARBA00022729"/>
    </source>
</evidence>
<dbReference type="CDD" id="cd06339">
    <property type="entry name" value="PBP1_YraM_LppC_lipoprotein-like"/>
    <property type="match status" value="1"/>
</dbReference>
<dbReference type="GO" id="GO:0030234">
    <property type="term" value="F:enzyme regulator activity"/>
    <property type="evidence" value="ECO:0007669"/>
    <property type="project" value="TreeGrafter"/>
</dbReference>
<feature type="region of interest" description="Disordered" evidence="8">
    <location>
        <begin position="28"/>
        <end position="47"/>
    </location>
</feature>
<organism evidence="10 11">
    <name type="scientific">Halorhodospira halophila (strain DSM 244 / SL1)</name>
    <name type="common">Ectothiorhodospira halophila (strain DSM 244 / SL1)</name>
    <dbReference type="NCBI Taxonomy" id="349124"/>
    <lineage>
        <taxon>Bacteria</taxon>
        <taxon>Pseudomonadati</taxon>
        <taxon>Pseudomonadota</taxon>
        <taxon>Gammaproteobacteria</taxon>
        <taxon>Chromatiales</taxon>
        <taxon>Ectothiorhodospiraceae</taxon>
        <taxon>Halorhodospira</taxon>
    </lineage>
</organism>
<dbReference type="Gene3D" id="3.40.50.2300">
    <property type="match status" value="2"/>
</dbReference>
<dbReference type="PANTHER" id="PTHR38038:SF1">
    <property type="entry name" value="PENICILLIN-BINDING PROTEIN ACTIVATOR LPOA"/>
    <property type="match status" value="1"/>
</dbReference>
<keyword evidence="7 10" id="KW-0449">Lipoprotein</keyword>
<dbReference type="InterPro" id="IPR028082">
    <property type="entry name" value="Peripla_BP_I"/>
</dbReference>
<dbReference type="HOGENOM" id="CLU_026091_2_0_6"/>
<dbReference type="Gene3D" id="1.25.40.10">
    <property type="entry name" value="Tetratricopeptide repeat domain"/>
    <property type="match status" value="1"/>
</dbReference>
<dbReference type="PANTHER" id="PTHR38038">
    <property type="entry name" value="PENICILLIN-BINDING PROTEIN ACTIVATOR LPOA"/>
    <property type="match status" value="1"/>
</dbReference>
<evidence type="ECO:0000256" key="5">
    <source>
        <dbReference type="ARBA" id="ARBA00023139"/>
    </source>
</evidence>
<keyword evidence="4" id="KW-0472">Membrane</keyword>
<keyword evidence="6" id="KW-0998">Cell outer membrane</keyword>
<evidence type="ECO:0000313" key="10">
    <source>
        <dbReference type="EMBL" id="ABM62866.1"/>
    </source>
</evidence>
<accession>A1WYV4</accession>
<dbReference type="InterPro" id="IPR007443">
    <property type="entry name" value="LpoA"/>
</dbReference>
<dbReference type="GO" id="GO:0008360">
    <property type="term" value="P:regulation of cell shape"/>
    <property type="evidence" value="ECO:0007669"/>
    <property type="project" value="UniProtKB-KW"/>
</dbReference>
<keyword evidence="3" id="KW-0573">Peptidoglycan synthesis</keyword>
<dbReference type="GO" id="GO:0031241">
    <property type="term" value="C:periplasmic side of cell outer membrane"/>
    <property type="evidence" value="ECO:0007669"/>
    <property type="project" value="TreeGrafter"/>
</dbReference>
<dbReference type="eggNOG" id="COG3107">
    <property type="taxonomic scope" value="Bacteria"/>
</dbReference>
<evidence type="ECO:0000256" key="9">
    <source>
        <dbReference type="SAM" id="SignalP"/>
    </source>
</evidence>
<name>A1WYV4_HALHL</name>
<keyword evidence="11" id="KW-1185">Reference proteome</keyword>
<dbReference type="PROSITE" id="PS51257">
    <property type="entry name" value="PROKAR_LIPOPROTEIN"/>
    <property type="match status" value="1"/>
</dbReference>
<dbReference type="AlphaFoldDB" id="A1WYV4"/>
<dbReference type="EMBL" id="CP000544">
    <property type="protein sequence ID" value="ABM62866.1"/>
    <property type="molecule type" value="Genomic_DNA"/>
</dbReference>
<reference evidence="10 11" key="2">
    <citation type="journal article" date="2013" name="Stand. Genomic Sci.">
        <title>Complete genome sequence of Halorhodospira halophila SL1.</title>
        <authorList>
            <person name="Challacombe J.F."/>
            <person name="Majid S."/>
            <person name="Deole R."/>
            <person name="Brettin T.S."/>
            <person name="Bruce D."/>
            <person name="Delano S.F."/>
            <person name="Detter J.C."/>
            <person name="Gleasner C.D."/>
            <person name="Han C.S."/>
            <person name="Misra M."/>
            <person name="Reitenga K.G."/>
            <person name="Mikhailova N."/>
            <person name="Woyke T."/>
            <person name="Pitluck S."/>
            <person name="Nolan M."/>
            <person name="Land M.L."/>
            <person name="Saunders E."/>
            <person name="Tapia R."/>
            <person name="Lapidus A."/>
            <person name="Ivanova N."/>
            <person name="Hoff W.D."/>
        </authorList>
    </citation>
    <scope>NUCLEOTIDE SEQUENCE [LARGE SCALE GENOMIC DNA]</scope>
    <source>
        <strain evidence="11">DSM 244 / SL1</strain>
    </source>
</reference>
<feature type="signal peptide" evidence="9">
    <location>
        <begin position="1"/>
        <end position="24"/>
    </location>
</feature>
<dbReference type="InterPro" id="IPR011990">
    <property type="entry name" value="TPR-like_helical_dom_sf"/>
</dbReference>
<evidence type="ECO:0000256" key="7">
    <source>
        <dbReference type="ARBA" id="ARBA00023288"/>
    </source>
</evidence>
<keyword evidence="5" id="KW-0564">Palmitate</keyword>
<evidence type="ECO:0000256" key="6">
    <source>
        <dbReference type="ARBA" id="ARBA00023237"/>
    </source>
</evidence>
<keyword evidence="1 9" id="KW-0732">Signal</keyword>
<dbReference type="Proteomes" id="UP000000647">
    <property type="component" value="Chromosome"/>
</dbReference>
<feature type="chain" id="PRO_5002640801" evidence="9">
    <location>
        <begin position="25"/>
        <end position="631"/>
    </location>
</feature>
<proteinExistence type="predicted"/>
<protein>
    <submittedName>
        <fullName evidence="10">LppC family lipoprotein</fullName>
    </submittedName>
</protein>
<evidence type="ECO:0000256" key="4">
    <source>
        <dbReference type="ARBA" id="ARBA00023136"/>
    </source>
</evidence>
<dbReference type="KEGG" id="hha:Hhal_2102"/>